<dbReference type="OrthoDB" id="9991317at2759"/>
<accession>A0A550C9A9</accession>
<evidence type="ECO:0000313" key="1">
    <source>
        <dbReference type="EMBL" id="TRM61387.1"/>
    </source>
</evidence>
<dbReference type="EMBL" id="VDMD01000017">
    <property type="protein sequence ID" value="TRM61387.1"/>
    <property type="molecule type" value="Genomic_DNA"/>
</dbReference>
<dbReference type="InterPro" id="IPR011990">
    <property type="entry name" value="TPR-like_helical_dom_sf"/>
</dbReference>
<keyword evidence="2" id="KW-1185">Reference proteome</keyword>
<dbReference type="Proteomes" id="UP000320762">
    <property type="component" value="Unassembled WGS sequence"/>
</dbReference>
<evidence type="ECO:0000313" key="2">
    <source>
        <dbReference type="Proteomes" id="UP000320762"/>
    </source>
</evidence>
<dbReference type="PANTHER" id="PTHR23082:SF0">
    <property type="entry name" value="GENERAL TRANSCRIPTION FACTOR 3C POLYPEPTIDE 3"/>
    <property type="match status" value="1"/>
</dbReference>
<protein>
    <submittedName>
        <fullName evidence="1">Uncharacterized protein</fullName>
    </submittedName>
</protein>
<feature type="non-terminal residue" evidence="1">
    <location>
        <position position="1"/>
    </location>
</feature>
<dbReference type="InterPro" id="IPR039340">
    <property type="entry name" value="Tfc4/TFIIIC-102/Sfc4"/>
</dbReference>
<organism evidence="1 2">
    <name type="scientific">Schizophyllum amplum</name>
    <dbReference type="NCBI Taxonomy" id="97359"/>
    <lineage>
        <taxon>Eukaryota</taxon>
        <taxon>Fungi</taxon>
        <taxon>Dikarya</taxon>
        <taxon>Basidiomycota</taxon>
        <taxon>Agaricomycotina</taxon>
        <taxon>Agaricomycetes</taxon>
        <taxon>Agaricomycetidae</taxon>
        <taxon>Agaricales</taxon>
        <taxon>Schizophyllaceae</taxon>
        <taxon>Schizophyllum</taxon>
    </lineage>
</organism>
<dbReference type="SUPFAM" id="SSF48452">
    <property type="entry name" value="TPR-like"/>
    <property type="match status" value="1"/>
</dbReference>
<comment type="caution">
    <text evidence="1">The sequence shown here is derived from an EMBL/GenBank/DDBJ whole genome shotgun (WGS) entry which is preliminary data.</text>
</comment>
<reference evidence="1 2" key="1">
    <citation type="journal article" date="2019" name="New Phytol.">
        <title>Comparative genomics reveals unique wood-decay strategies and fruiting body development in the Schizophyllaceae.</title>
        <authorList>
            <person name="Almasi E."/>
            <person name="Sahu N."/>
            <person name="Krizsan K."/>
            <person name="Balint B."/>
            <person name="Kovacs G.M."/>
            <person name="Kiss B."/>
            <person name="Cseklye J."/>
            <person name="Drula E."/>
            <person name="Henrissat B."/>
            <person name="Nagy I."/>
            <person name="Chovatia M."/>
            <person name="Adam C."/>
            <person name="LaButti K."/>
            <person name="Lipzen A."/>
            <person name="Riley R."/>
            <person name="Grigoriev I.V."/>
            <person name="Nagy L.G."/>
        </authorList>
    </citation>
    <scope>NUCLEOTIDE SEQUENCE [LARGE SCALE GENOMIC DNA]</scope>
    <source>
        <strain evidence="1 2">NL-1724</strain>
    </source>
</reference>
<dbReference type="AlphaFoldDB" id="A0A550C9A9"/>
<dbReference type="PANTHER" id="PTHR23082">
    <property type="entry name" value="TRANSCRIPTION INITIATION FACTOR IIIC TFIIIC , POLYPEPTIDE 3-RELATED"/>
    <property type="match status" value="1"/>
</dbReference>
<proteinExistence type="predicted"/>
<dbReference type="STRING" id="97359.A0A550C9A9"/>
<gene>
    <name evidence="1" type="ORF">BD626DRAFT_406168</name>
</gene>
<name>A0A550C9A9_9AGAR</name>
<dbReference type="GO" id="GO:0006383">
    <property type="term" value="P:transcription by RNA polymerase III"/>
    <property type="evidence" value="ECO:0007669"/>
    <property type="project" value="InterPro"/>
</dbReference>
<sequence>IEPRVAPAWTVLAQCYADLGQPNNAVHLRIMAAHLRRIPDEWARLVVQSREAGLVRRALYCYVKLPQAEPKNVNVIWDRAALARSCRNLRAARASLVACLTK</sequence>
<dbReference type="GO" id="GO:0000127">
    <property type="term" value="C:transcription factor TFIIIC complex"/>
    <property type="evidence" value="ECO:0007669"/>
    <property type="project" value="TreeGrafter"/>
</dbReference>